<dbReference type="Proteomes" id="UP000591131">
    <property type="component" value="Unassembled WGS sequence"/>
</dbReference>
<evidence type="ECO:0000313" key="2">
    <source>
        <dbReference type="Proteomes" id="UP000591131"/>
    </source>
</evidence>
<name>A0A7J6N2E5_PERCH</name>
<dbReference type="AlphaFoldDB" id="A0A7J6N2E5"/>
<comment type="caution">
    <text evidence="1">The sequence shown here is derived from an EMBL/GenBank/DDBJ whole genome shotgun (WGS) entry which is preliminary data.</text>
</comment>
<dbReference type="EMBL" id="JAAPAO010000008">
    <property type="protein sequence ID" value="KAF4677767.1"/>
    <property type="molecule type" value="Genomic_DNA"/>
</dbReference>
<accession>A0A7J6N2E5</accession>
<gene>
    <name evidence="1" type="ORF">FOL47_010360</name>
</gene>
<dbReference type="OrthoDB" id="120976at2759"/>
<organism evidence="1 2">
    <name type="scientific">Perkinsus chesapeaki</name>
    <name type="common">Clam parasite</name>
    <name type="synonym">Perkinsus andrewsi</name>
    <dbReference type="NCBI Taxonomy" id="330153"/>
    <lineage>
        <taxon>Eukaryota</taxon>
        <taxon>Sar</taxon>
        <taxon>Alveolata</taxon>
        <taxon>Perkinsozoa</taxon>
        <taxon>Perkinsea</taxon>
        <taxon>Perkinsida</taxon>
        <taxon>Perkinsidae</taxon>
        <taxon>Perkinsus</taxon>
    </lineage>
</organism>
<keyword evidence="2" id="KW-1185">Reference proteome</keyword>
<evidence type="ECO:0000313" key="1">
    <source>
        <dbReference type="EMBL" id="KAF4677767.1"/>
    </source>
</evidence>
<sequence>MGFIADDGSLISLDQYRRKLHVIEGDMMRAEQLKERRACREEQLQADHIAWQKIQMAKDKRAEEIRERKAEIMEAREAARRKREGIPRP</sequence>
<proteinExistence type="predicted"/>
<reference evidence="1 2" key="1">
    <citation type="submission" date="2020-04" db="EMBL/GenBank/DDBJ databases">
        <title>Perkinsus chesapeaki whole genome sequence.</title>
        <authorList>
            <person name="Bogema D.R."/>
        </authorList>
    </citation>
    <scope>NUCLEOTIDE SEQUENCE [LARGE SCALE GENOMIC DNA]</scope>
    <source>
        <strain evidence="1">ATCC PRA-425</strain>
    </source>
</reference>
<protein>
    <submittedName>
        <fullName evidence="1">Uncharacterized protein</fullName>
    </submittedName>
</protein>